<feature type="non-terminal residue" evidence="1">
    <location>
        <position position="1"/>
    </location>
</feature>
<protein>
    <submittedName>
        <fullName evidence="1">Uncharacterized protein</fullName>
    </submittedName>
</protein>
<dbReference type="EMBL" id="LAVV01010723">
    <property type="protein sequence ID" value="KNZ48662.1"/>
    <property type="molecule type" value="Genomic_DNA"/>
</dbReference>
<gene>
    <name evidence="1" type="ORF">VP01_5502g2</name>
</gene>
<keyword evidence="2" id="KW-1185">Reference proteome</keyword>
<accession>A0A0L6UK47</accession>
<feature type="non-terminal residue" evidence="1">
    <location>
        <position position="368"/>
    </location>
</feature>
<dbReference type="Proteomes" id="UP000037035">
    <property type="component" value="Unassembled WGS sequence"/>
</dbReference>
<reference evidence="1 2" key="1">
    <citation type="submission" date="2015-08" db="EMBL/GenBank/DDBJ databases">
        <title>Next Generation Sequencing and Analysis of the Genome of Puccinia sorghi L Schw, the Causal Agent of Maize Common Rust.</title>
        <authorList>
            <person name="Rochi L."/>
            <person name="Burguener G."/>
            <person name="Darino M."/>
            <person name="Turjanski A."/>
            <person name="Kreff E."/>
            <person name="Dieguez M.J."/>
            <person name="Sacco F."/>
        </authorList>
    </citation>
    <scope>NUCLEOTIDE SEQUENCE [LARGE SCALE GENOMIC DNA]</scope>
    <source>
        <strain evidence="1 2">RO10H11247</strain>
    </source>
</reference>
<dbReference type="AlphaFoldDB" id="A0A0L6UK47"/>
<comment type="caution">
    <text evidence="1">The sequence shown here is derived from an EMBL/GenBank/DDBJ whole genome shotgun (WGS) entry which is preliminary data.</text>
</comment>
<name>A0A0L6UK47_9BASI</name>
<proteinExistence type="predicted"/>
<organism evidence="1 2">
    <name type="scientific">Puccinia sorghi</name>
    <dbReference type="NCBI Taxonomy" id="27349"/>
    <lineage>
        <taxon>Eukaryota</taxon>
        <taxon>Fungi</taxon>
        <taxon>Dikarya</taxon>
        <taxon>Basidiomycota</taxon>
        <taxon>Pucciniomycotina</taxon>
        <taxon>Pucciniomycetes</taxon>
        <taxon>Pucciniales</taxon>
        <taxon>Pucciniaceae</taxon>
        <taxon>Puccinia</taxon>
    </lineage>
</organism>
<evidence type="ECO:0000313" key="1">
    <source>
        <dbReference type="EMBL" id="KNZ48662.1"/>
    </source>
</evidence>
<sequence length="368" mass="41972">VCFYSVGEKQDYHSVDHNKALVVSPSDVVSLAAYRFLPSDTFGIKKDGTMLPPDEWISLHGRKKKYTLKWVHNLMWIEWESSYLPRLGNLSVDTLGPDIPCFPLIRKHIKKPSMDSSQYYHELNETMQQLVTDSMDPANMSAQQLQCHGRKLCLRYLQAIHQLCQMMCEIRNTHRMRDRQLPHVHGIGSSECNGGQLIRLSSRPCSSYCRSWPHFIYPSSWIGALTFILYITNVSPPCGSIPRDFPAIKQALSRAIQQNIYLSISTQDTQPMKAQHLSNKMQTCFSKFDFHAKEIQTPLISTRNNPSLSPNQILGYSNESINCLVGLLQRTLNPCLYFHLSLLLCFDPLSSASVSPSKLVHSFCIYKL</sequence>
<dbReference type="VEuPathDB" id="FungiDB:VP01_5502g2"/>
<evidence type="ECO:0000313" key="2">
    <source>
        <dbReference type="Proteomes" id="UP000037035"/>
    </source>
</evidence>